<dbReference type="PANTHER" id="PTHR37534">
    <property type="entry name" value="TRANSCRIPTIONAL ACTIVATOR PROTEIN UGA3"/>
    <property type="match status" value="1"/>
</dbReference>
<accession>A0A8H5STP0</accession>
<keyword evidence="4" id="KW-1185">Reference proteome</keyword>
<evidence type="ECO:0000256" key="1">
    <source>
        <dbReference type="ARBA" id="ARBA00004123"/>
    </source>
</evidence>
<reference evidence="3 4" key="1">
    <citation type="submission" date="2020-05" db="EMBL/GenBank/DDBJ databases">
        <title>Identification and distribution of gene clusters putatively required for synthesis of sphingolipid metabolism inhibitors in phylogenetically diverse species of the filamentous fungus Fusarium.</title>
        <authorList>
            <person name="Kim H.-S."/>
            <person name="Busman M."/>
            <person name="Brown D.W."/>
            <person name="Divon H."/>
            <person name="Uhlig S."/>
            <person name="Proctor R.H."/>
        </authorList>
    </citation>
    <scope>NUCLEOTIDE SEQUENCE [LARGE SCALE GENOMIC DNA]</scope>
    <source>
        <strain evidence="3 4">NRRL 20693</strain>
    </source>
</reference>
<dbReference type="Proteomes" id="UP000567885">
    <property type="component" value="Unassembled WGS sequence"/>
</dbReference>
<dbReference type="GO" id="GO:0000976">
    <property type="term" value="F:transcription cis-regulatory region binding"/>
    <property type="evidence" value="ECO:0007669"/>
    <property type="project" value="TreeGrafter"/>
</dbReference>
<keyword evidence="2" id="KW-0539">Nucleus</keyword>
<name>A0A8H5STP0_FUSHE</name>
<dbReference type="GO" id="GO:0003700">
    <property type="term" value="F:DNA-binding transcription factor activity"/>
    <property type="evidence" value="ECO:0007669"/>
    <property type="project" value="TreeGrafter"/>
</dbReference>
<dbReference type="AlphaFoldDB" id="A0A8H5STP0"/>
<dbReference type="Pfam" id="PF11951">
    <property type="entry name" value="Fungal_trans_2"/>
    <property type="match status" value="1"/>
</dbReference>
<gene>
    <name evidence="3" type="ORF">FHETE_10838</name>
</gene>
<dbReference type="GO" id="GO:0005634">
    <property type="term" value="C:nucleus"/>
    <property type="evidence" value="ECO:0007669"/>
    <property type="project" value="UniProtKB-SubCell"/>
</dbReference>
<dbReference type="OrthoDB" id="39175at2759"/>
<evidence type="ECO:0000256" key="2">
    <source>
        <dbReference type="ARBA" id="ARBA00023242"/>
    </source>
</evidence>
<organism evidence="3 4">
    <name type="scientific">Fusarium heterosporum</name>
    <dbReference type="NCBI Taxonomy" id="42747"/>
    <lineage>
        <taxon>Eukaryota</taxon>
        <taxon>Fungi</taxon>
        <taxon>Dikarya</taxon>
        <taxon>Ascomycota</taxon>
        <taxon>Pezizomycotina</taxon>
        <taxon>Sordariomycetes</taxon>
        <taxon>Hypocreomycetidae</taxon>
        <taxon>Hypocreales</taxon>
        <taxon>Nectriaceae</taxon>
        <taxon>Fusarium</taxon>
        <taxon>Fusarium heterosporum species complex</taxon>
    </lineage>
</organism>
<evidence type="ECO:0000313" key="4">
    <source>
        <dbReference type="Proteomes" id="UP000567885"/>
    </source>
</evidence>
<dbReference type="EMBL" id="JAAGWQ010000323">
    <property type="protein sequence ID" value="KAF5656714.1"/>
    <property type="molecule type" value="Genomic_DNA"/>
</dbReference>
<comment type="subcellular location">
    <subcellularLocation>
        <location evidence="1">Nucleus</location>
    </subcellularLocation>
</comment>
<dbReference type="InterPro" id="IPR021858">
    <property type="entry name" value="Fun_TF"/>
</dbReference>
<dbReference type="GO" id="GO:0045944">
    <property type="term" value="P:positive regulation of transcription by RNA polymerase II"/>
    <property type="evidence" value="ECO:0007669"/>
    <property type="project" value="TreeGrafter"/>
</dbReference>
<comment type="caution">
    <text evidence="3">The sequence shown here is derived from an EMBL/GenBank/DDBJ whole genome shotgun (WGS) entry which is preliminary data.</text>
</comment>
<evidence type="ECO:0000313" key="3">
    <source>
        <dbReference type="EMBL" id="KAF5656714.1"/>
    </source>
</evidence>
<dbReference type="PANTHER" id="PTHR37534:SF44">
    <property type="entry name" value="ZN(II)2CYS6 TRANSCRIPTION FACTOR (EUROFUNG)"/>
    <property type="match status" value="1"/>
</dbReference>
<proteinExistence type="predicted"/>
<sequence>MSAAHLRQVDPQWSLDSAEYLSETLSALREQLSEIVTKAQTTTVTRQTVEQTLLGVIMLGMSTSWHGTSGLGLEHIQGSRALFQRYIYSTSNELTPSQWPKLSFYLGLQAYWESTASFVIDQDIDKLDTLHTACVSLPVEANYVNPWTGVSSTLWVLLAKVGCLVRKRRILLRKRQYSHSRDGTAELQIQILYQQAVTLEDQIITYTAPDISPFEATQDNQTIIAHLKLIAQCCRLSALLELYRASGSISSIGLDLGILLATDGVGRSGTAVDEEFTIFDGAHSHMSYSAREPRDKDMVRWTSGANLFKGA</sequence>
<protein>
    <submittedName>
        <fullName evidence="3">Rieske 2Fe-2S family</fullName>
    </submittedName>
</protein>